<dbReference type="GO" id="GO:0008270">
    <property type="term" value="F:zinc ion binding"/>
    <property type="evidence" value="ECO:0007669"/>
    <property type="project" value="InterPro"/>
</dbReference>
<dbReference type="EMBL" id="MT141275">
    <property type="protein sequence ID" value="QJA57469.1"/>
    <property type="molecule type" value="Genomic_DNA"/>
</dbReference>
<dbReference type="SMART" id="SM00910">
    <property type="entry name" value="HIRAN"/>
    <property type="match status" value="1"/>
</dbReference>
<evidence type="ECO:0000256" key="2">
    <source>
        <dbReference type="ARBA" id="ARBA00022801"/>
    </source>
</evidence>
<name>A0A6M3IIY0_9ZZZZ</name>
<dbReference type="Pfam" id="PF08797">
    <property type="entry name" value="HIRAN"/>
    <property type="match status" value="1"/>
</dbReference>
<evidence type="ECO:0000256" key="1">
    <source>
        <dbReference type="ARBA" id="ARBA00022723"/>
    </source>
</evidence>
<sequence length="132" mass="14899">MKTKEYSFYVAGVQFHQAKTVLNELSEGMELSLIGEPDNKFDPNAIKILYDKYMDGYEDEPELTMLGYVPKKFSAEVSAFMELNEYVVCELIKLTPSAKPWEQLKVKISLGLAAPTTGILEEDSFTDGIEPF</sequence>
<proteinExistence type="predicted"/>
<keyword evidence="1" id="KW-0479">Metal-binding</keyword>
<feature type="domain" description="HIRAN" evidence="3">
    <location>
        <begin position="5"/>
        <end position="112"/>
    </location>
</feature>
<reference evidence="4" key="1">
    <citation type="submission" date="2020-03" db="EMBL/GenBank/DDBJ databases">
        <title>The deep terrestrial virosphere.</title>
        <authorList>
            <person name="Holmfeldt K."/>
            <person name="Nilsson E."/>
            <person name="Simone D."/>
            <person name="Lopez-Fernandez M."/>
            <person name="Wu X."/>
            <person name="de Brujin I."/>
            <person name="Lundin D."/>
            <person name="Andersson A."/>
            <person name="Bertilsson S."/>
            <person name="Dopson M."/>
        </authorList>
    </citation>
    <scope>NUCLEOTIDE SEQUENCE</scope>
    <source>
        <strain evidence="4">MM415B01632</strain>
    </source>
</reference>
<dbReference type="Gene3D" id="3.30.70.2330">
    <property type="match status" value="1"/>
</dbReference>
<dbReference type="GO" id="GO:0016818">
    <property type="term" value="F:hydrolase activity, acting on acid anhydrides, in phosphorus-containing anhydrides"/>
    <property type="evidence" value="ECO:0007669"/>
    <property type="project" value="InterPro"/>
</dbReference>
<evidence type="ECO:0000259" key="3">
    <source>
        <dbReference type="SMART" id="SM00910"/>
    </source>
</evidence>
<accession>A0A6M3IIY0</accession>
<protein>
    <submittedName>
        <fullName evidence="4">Putative HIRAN domain containing protein</fullName>
    </submittedName>
</protein>
<organism evidence="4">
    <name type="scientific">viral metagenome</name>
    <dbReference type="NCBI Taxonomy" id="1070528"/>
    <lineage>
        <taxon>unclassified sequences</taxon>
        <taxon>metagenomes</taxon>
        <taxon>organismal metagenomes</taxon>
    </lineage>
</organism>
<gene>
    <name evidence="4" type="ORF">MM415B01632_0017</name>
</gene>
<evidence type="ECO:0000313" key="4">
    <source>
        <dbReference type="EMBL" id="QJA57469.1"/>
    </source>
</evidence>
<keyword evidence="2" id="KW-0378">Hydrolase</keyword>
<dbReference type="GO" id="GO:0003676">
    <property type="term" value="F:nucleic acid binding"/>
    <property type="evidence" value="ECO:0007669"/>
    <property type="project" value="InterPro"/>
</dbReference>
<dbReference type="InterPro" id="IPR014905">
    <property type="entry name" value="HIRAN"/>
</dbReference>
<dbReference type="AlphaFoldDB" id="A0A6M3IIY0"/>